<gene>
    <name evidence="1" type="ORF">BT96DRAFT_1012287</name>
</gene>
<reference evidence="1" key="1">
    <citation type="journal article" date="2019" name="Environ. Microbiol.">
        <title>Fungal ecological strategies reflected in gene transcription - a case study of two litter decomposers.</title>
        <authorList>
            <person name="Barbi F."/>
            <person name="Kohler A."/>
            <person name="Barry K."/>
            <person name="Baskaran P."/>
            <person name="Daum C."/>
            <person name="Fauchery L."/>
            <person name="Ihrmark K."/>
            <person name="Kuo A."/>
            <person name="LaButti K."/>
            <person name="Lipzen A."/>
            <person name="Morin E."/>
            <person name="Grigoriev I.V."/>
            <person name="Henrissat B."/>
            <person name="Lindahl B."/>
            <person name="Martin F."/>
        </authorList>
    </citation>
    <scope>NUCLEOTIDE SEQUENCE</scope>
    <source>
        <strain evidence="1">JB14</strain>
    </source>
</reference>
<keyword evidence="2" id="KW-1185">Reference proteome</keyword>
<dbReference type="InterPro" id="IPR032675">
    <property type="entry name" value="LRR_dom_sf"/>
</dbReference>
<sequence length="321" mass="36068">MLGAYIACVRSTMSPIRILPVELLGEIFKYVCCGDIGTNQISEAEKRLPTLTLSRASAVNDPNPFTPLFDMFLECSHSLPIDFEIQCLYSQLSNSCLSSLTARKNRWRHVKIAIDEGILRSFIDGRQSLPGLVSLSLRSGFGDGTEISFPANCPTLQSLTLHWVPLNLEYHRPLITHLKLVSLNPTEAAQVILHCPGLEVKELIDQNSPLPNVSCNIKSSLWTLRIPSQILNSLTFPELTTLKLSEPRRHSQTDLYVTPLCSMLERSQHRVTHLILHFIPFTSDKLLRLFLYLPLVSTLEVEELKELHGRAGIFTADSQQI</sequence>
<evidence type="ECO:0008006" key="3">
    <source>
        <dbReference type="Google" id="ProtNLM"/>
    </source>
</evidence>
<dbReference type="EMBL" id="ML769386">
    <property type="protein sequence ID" value="KAE9410010.1"/>
    <property type="molecule type" value="Genomic_DNA"/>
</dbReference>
<accession>A0A6A4IJ85</accession>
<proteinExistence type="predicted"/>
<organism evidence="1 2">
    <name type="scientific">Gymnopus androsaceus JB14</name>
    <dbReference type="NCBI Taxonomy" id="1447944"/>
    <lineage>
        <taxon>Eukaryota</taxon>
        <taxon>Fungi</taxon>
        <taxon>Dikarya</taxon>
        <taxon>Basidiomycota</taxon>
        <taxon>Agaricomycotina</taxon>
        <taxon>Agaricomycetes</taxon>
        <taxon>Agaricomycetidae</taxon>
        <taxon>Agaricales</taxon>
        <taxon>Marasmiineae</taxon>
        <taxon>Omphalotaceae</taxon>
        <taxon>Gymnopus</taxon>
    </lineage>
</organism>
<evidence type="ECO:0000313" key="2">
    <source>
        <dbReference type="Proteomes" id="UP000799118"/>
    </source>
</evidence>
<evidence type="ECO:0000313" key="1">
    <source>
        <dbReference type="EMBL" id="KAE9410010.1"/>
    </source>
</evidence>
<protein>
    <recommendedName>
        <fullName evidence="3">F-box domain-containing protein</fullName>
    </recommendedName>
</protein>
<dbReference type="Proteomes" id="UP000799118">
    <property type="component" value="Unassembled WGS sequence"/>
</dbReference>
<name>A0A6A4IJ85_9AGAR</name>
<dbReference type="AlphaFoldDB" id="A0A6A4IJ85"/>
<dbReference type="OrthoDB" id="3365698at2759"/>
<dbReference type="Gene3D" id="3.80.10.10">
    <property type="entry name" value="Ribonuclease Inhibitor"/>
    <property type="match status" value="1"/>
</dbReference>